<gene>
    <name evidence="2" type="ORF">S01H1_36368</name>
</gene>
<feature type="transmembrane region" description="Helical" evidence="1">
    <location>
        <begin position="20"/>
        <end position="41"/>
    </location>
</feature>
<evidence type="ECO:0000313" key="2">
    <source>
        <dbReference type="EMBL" id="GAG03927.1"/>
    </source>
</evidence>
<name>X0UXJ5_9ZZZZ</name>
<sequence>MTNATSKAPQGRSSELWRAVGWLLVWASVIWLVSLTVGTMFDRHGAFAV</sequence>
<dbReference type="EMBL" id="BARS01022780">
    <property type="protein sequence ID" value="GAG03927.1"/>
    <property type="molecule type" value="Genomic_DNA"/>
</dbReference>
<accession>X0UXJ5</accession>
<evidence type="ECO:0000256" key="1">
    <source>
        <dbReference type="SAM" id="Phobius"/>
    </source>
</evidence>
<feature type="non-terminal residue" evidence="2">
    <location>
        <position position="49"/>
    </location>
</feature>
<organism evidence="2">
    <name type="scientific">marine sediment metagenome</name>
    <dbReference type="NCBI Taxonomy" id="412755"/>
    <lineage>
        <taxon>unclassified sequences</taxon>
        <taxon>metagenomes</taxon>
        <taxon>ecological metagenomes</taxon>
    </lineage>
</organism>
<dbReference type="AlphaFoldDB" id="X0UXJ5"/>
<reference evidence="2" key="1">
    <citation type="journal article" date="2014" name="Front. Microbiol.">
        <title>High frequency of phylogenetically diverse reductive dehalogenase-homologous genes in deep subseafloor sedimentary metagenomes.</title>
        <authorList>
            <person name="Kawai M."/>
            <person name="Futagami T."/>
            <person name="Toyoda A."/>
            <person name="Takaki Y."/>
            <person name="Nishi S."/>
            <person name="Hori S."/>
            <person name="Arai W."/>
            <person name="Tsubouchi T."/>
            <person name="Morono Y."/>
            <person name="Uchiyama I."/>
            <person name="Ito T."/>
            <person name="Fujiyama A."/>
            <person name="Inagaki F."/>
            <person name="Takami H."/>
        </authorList>
    </citation>
    <scope>NUCLEOTIDE SEQUENCE</scope>
    <source>
        <strain evidence="2">Expedition CK06-06</strain>
    </source>
</reference>
<proteinExistence type="predicted"/>
<keyword evidence="1" id="KW-1133">Transmembrane helix</keyword>
<comment type="caution">
    <text evidence="2">The sequence shown here is derived from an EMBL/GenBank/DDBJ whole genome shotgun (WGS) entry which is preliminary data.</text>
</comment>
<protein>
    <submittedName>
        <fullName evidence="2">Uncharacterized protein</fullName>
    </submittedName>
</protein>
<keyword evidence="1" id="KW-0812">Transmembrane</keyword>
<keyword evidence="1" id="KW-0472">Membrane</keyword>